<dbReference type="Ensembl" id="ENSPANT00000062481.1">
    <property type="protein sequence ID" value="ENSPANP00000059149.1"/>
    <property type="gene ID" value="ENSPANG00000038975.1"/>
</dbReference>
<feature type="chain" id="PRO_5035263311" description="Secreted protein" evidence="1">
    <location>
        <begin position="22"/>
        <end position="79"/>
    </location>
</feature>
<dbReference type="Proteomes" id="UP000028761">
    <property type="component" value="Chromosome 10"/>
</dbReference>
<dbReference type="AlphaFoldDB" id="A0A8I5NC79"/>
<dbReference type="PANTHER" id="PTHR46254">
    <property type="entry name" value="PROTEIN GVQW1-RELATED"/>
    <property type="match status" value="1"/>
</dbReference>
<evidence type="ECO:0000313" key="2">
    <source>
        <dbReference type="Ensembl" id="ENSPANP00000059149.1"/>
    </source>
</evidence>
<evidence type="ECO:0000313" key="3">
    <source>
        <dbReference type="Proteomes" id="UP000028761"/>
    </source>
</evidence>
<organism evidence="2 3">
    <name type="scientific">Papio anubis</name>
    <name type="common">Olive baboon</name>
    <dbReference type="NCBI Taxonomy" id="9555"/>
    <lineage>
        <taxon>Eukaryota</taxon>
        <taxon>Metazoa</taxon>
        <taxon>Chordata</taxon>
        <taxon>Craniata</taxon>
        <taxon>Vertebrata</taxon>
        <taxon>Euteleostomi</taxon>
        <taxon>Mammalia</taxon>
        <taxon>Eutheria</taxon>
        <taxon>Euarchontoglires</taxon>
        <taxon>Primates</taxon>
        <taxon>Haplorrhini</taxon>
        <taxon>Catarrhini</taxon>
        <taxon>Cercopithecidae</taxon>
        <taxon>Cercopithecinae</taxon>
        <taxon>Papio</taxon>
    </lineage>
</organism>
<keyword evidence="3" id="KW-1185">Reference proteome</keyword>
<reference evidence="2" key="3">
    <citation type="submission" date="2025-09" db="UniProtKB">
        <authorList>
            <consortium name="Ensembl"/>
        </authorList>
    </citation>
    <scope>IDENTIFICATION</scope>
</reference>
<proteinExistence type="predicted"/>
<feature type="signal peptide" evidence="1">
    <location>
        <begin position="1"/>
        <end position="21"/>
    </location>
</feature>
<reference evidence="2 3" key="1">
    <citation type="submission" date="2012-03" db="EMBL/GenBank/DDBJ databases">
        <title>Whole Genome Assembly of Papio anubis.</title>
        <authorList>
            <person name="Liu Y.L."/>
            <person name="Abraham K.A."/>
            <person name="Akbar H.A."/>
            <person name="Ali S.A."/>
            <person name="Anosike U.A."/>
            <person name="Aqrawi P.A."/>
            <person name="Arias F.A."/>
            <person name="Attaway T.A."/>
            <person name="Awwad R.A."/>
            <person name="Babu C.B."/>
            <person name="Bandaranaike D.B."/>
            <person name="Battles P.B."/>
            <person name="Bell A.B."/>
            <person name="Beltran B.B."/>
            <person name="Berhane-Mersha D.B."/>
            <person name="Bess C.B."/>
            <person name="Bickham C.B."/>
            <person name="Bolden T.B."/>
            <person name="Carter K.C."/>
            <person name="Chau D.C."/>
            <person name="Chavez A.C."/>
            <person name="Clerc-Blankenburg K.C."/>
            <person name="Coyle M.C."/>
            <person name="Dao M.D."/>
            <person name="Davila M.L.D."/>
            <person name="Davy-Carroll L.D."/>
            <person name="Denson S.D."/>
            <person name="Dinh H.D."/>
            <person name="Fernandez S.F."/>
            <person name="Fernando P.F."/>
            <person name="Forbes L.F."/>
            <person name="Francis C.F."/>
            <person name="Francisco L.F."/>
            <person name="Fu Q.F."/>
            <person name="Garcia-Iii R.G."/>
            <person name="Garrett T.G."/>
            <person name="Gross S.G."/>
            <person name="Gubbala S.G."/>
            <person name="Hirani K.H."/>
            <person name="Hogues M.H."/>
            <person name="Hollins B.H."/>
            <person name="Jackson L.J."/>
            <person name="Javaid M.J."/>
            <person name="Jhangiani S.J."/>
            <person name="Johnson A.J."/>
            <person name="Johnson B.J."/>
            <person name="Jones J.J."/>
            <person name="Joshi V.J."/>
            <person name="Kalu J.K."/>
            <person name="Khan N.K."/>
            <person name="Korchina V.K."/>
            <person name="Kovar C.K."/>
            <person name="Lago L.L."/>
            <person name="Lara F.L."/>
            <person name="Le T.-K.L."/>
            <person name="Lee S.L."/>
            <person name="Legall-Iii F.L."/>
            <person name="Lemon S.L."/>
            <person name="Liu J.L."/>
            <person name="Liu Y.-S.L."/>
            <person name="Liyanage D.L."/>
            <person name="Lopez J.L."/>
            <person name="Lorensuhewa L.L."/>
            <person name="Mata R.M."/>
            <person name="Mathew T.M."/>
            <person name="Mercado C.M."/>
            <person name="Mercado I.M."/>
            <person name="Morales K.M."/>
            <person name="Morgan M.M."/>
            <person name="Munidasa M.M."/>
            <person name="Ngo D.N."/>
            <person name="Nguyen L.N."/>
            <person name="Nguyen T.N."/>
            <person name="Nguyen N.N."/>
            <person name="Obregon M.O."/>
            <person name="Okwuonu G.O."/>
            <person name="Ongeri F.O."/>
            <person name="Onwere C.O."/>
            <person name="Osifeso I.O."/>
            <person name="Parra A.P."/>
            <person name="Patil S.P."/>
            <person name="Perez A.P."/>
            <person name="Perez Y.P."/>
            <person name="Pham C.P."/>
            <person name="Pu L.-L.P."/>
            <person name="Puazo M.P."/>
            <person name="Quiroz J.Q."/>
            <person name="Rouhana J.R."/>
            <person name="Ruiz M.R."/>
            <person name="Ruiz S.-J.R."/>
            <person name="Saada N.S."/>
            <person name="Santibanez J.S."/>
            <person name="Scheel M.S."/>
            <person name="Schneider B.S."/>
            <person name="Simmons D.S."/>
            <person name="Sisson I.S."/>
            <person name="Tang L.-Y.T."/>
            <person name="Thornton R.T."/>
            <person name="Tisius J.T."/>
            <person name="Toledanes G.T."/>
            <person name="Trejos Z.T."/>
            <person name="Usmani K.U."/>
            <person name="Varghese R.V."/>
            <person name="Vattathil S.V."/>
            <person name="Vee V.V."/>
            <person name="Walker D.W."/>
            <person name="Weissenberger G.W."/>
            <person name="White C.W."/>
            <person name="Williams A.W."/>
            <person name="Woodworth J.W."/>
            <person name="Wright R.W."/>
            <person name="Zhu Y.Z."/>
            <person name="Han Y.H."/>
            <person name="Newsham I.N."/>
            <person name="Nazareth L.N."/>
            <person name="Worley K.W."/>
            <person name="Muzny D.M."/>
            <person name="Rogers J.R."/>
            <person name="Gibbs R.G."/>
        </authorList>
    </citation>
    <scope>NUCLEOTIDE SEQUENCE [LARGE SCALE GENOMIC DNA]</scope>
</reference>
<sequence length="79" mass="9266">MFVSPSKFFFFFRQSLTLVAQAGVQWCNLGSLQPLPPGFKRFSCLSLPSSWDYRHMPPRPSNFYIFRRDEVSPCWPGWS</sequence>
<accession>A0A8I5NC79</accession>
<protein>
    <recommendedName>
        <fullName evidence="4">Secreted protein</fullName>
    </recommendedName>
</protein>
<dbReference type="GeneTree" id="ENSGT00940000161627"/>
<evidence type="ECO:0008006" key="4">
    <source>
        <dbReference type="Google" id="ProtNLM"/>
    </source>
</evidence>
<evidence type="ECO:0000256" key="1">
    <source>
        <dbReference type="SAM" id="SignalP"/>
    </source>
</evidence>
<reference evidence="2" key="2">
    <citation type="submission" date="2025-08" db="UniProtKB">
        <authorList>
            <consortium name="Ensembl"/>
        </authorList>
    </citation>
    <scope>IDENTIFICATION</scope>
</reference>
<name>A0A8I5NC79_PAPAN</name>
<keyword evidence="1" id="KW-0732">Signal</keyword>